<protein>
    <submittedName>
        <fullName evidence="1">Uncharacterized protein</fullName>
    </submittedName>
</protein>
<proteinExistence type="predicted"/>
<dbReference type="EMBL" id="CP132970">
    <property type="protein sequence ID" value="XBW04135.1"/>
    <property type="molecule type" value="Genomic_DNA"/>
</dbReference>
<dbReference type="RefSeq" id="WP_156666115.1">
    <property type="nucleotide sequence ID" value="NZ_CP132970.1"/>
</dbReference>
<dbReference type="KEGG" id="rhox:RBB84_23405"/>
<dbReference type="AlphaFoldDB" id="A0AAU7UXH0"/>
<accession>A0AAU7UXH0</accession>
<organism evidence="1">
    <name type="scientific">Rhodococcus sp. D-6</name>
    <dbReference type="NCBI Taxonomy" id="1387842"/>
    <lineage>
        <taxon>Bacteria</taxon>
        <taxon>Bacillati</taxon>
        <taxon>Actinomycetota</taxon>
        <taxon>Actinomycetes</taxon>
        <taxon>Mycobacteriales</taxon>
        <taxon>Nocardiaceae</taxon>
        <taxon>Rhodococcus</taxon>
    </lineage>
</organism>
<gene>
    <name evidence="1" type="ORF">RBB84_23405</name>
</gene>
<reference evidence="1" key="1">
    <citation type="submission" date="2023-08" db="EMBL/GenBank/DDBJ databases">
        <title>The novel hydrolase IpcH responsible for the initial isoprocarb degradation step in Rhodococcus sp. D-6.</title>
        <authorList>
            <person name="Zhu Q."/>
        </authorList>
    </citation>
    <scope>NUCLEOTIDE SEQUENCE</scope>
    <source>
        <strain evidence="1">D-6</strain>
    </source>
</reference>
<name>A0AAU7UXH0_9NOCA</name>
<evidence type="ECO:0000313" key="1">
    <source>
        <dbReference type="EMBL" id="XBW04135.1"/>
    </source>
</evidence>
<sequence length="53" mass="5728">MDDSAPEMAAFIATLDGVPFRVDYDKLDLAARAIVRMPMSTRCGSRATSYATA</sequence>